<dbReference type="AlphaFoldDB" id="A0A0S4XMI3"/>
<organism evidence="2">
    <name type="scientific">Sulfurovum sp. enrichment culture clone C5</name>
    <dbReference type="NCBI Taxonomy" id="497650"/>
    <lineage>
        <taxon>Bacteria</taxon>
        <taxon>Pseudomonadati</taxon>
        <taxon>Campylobacterota</taxon>
        <taxon>Epsilonproteobacteria</taxon>
        <taxon>Campylobacterales</taxon>
        <taxon>Sulfurovaceae</taxon>
        <taxon>Sulfurovum</taxon>
        <taxon>environmental samples</taxon>
    </lineage>
</organism>
<dbReference type="InterPro" id="IPR003497">
    <property type="entry name" value="BRO_N_domain"/>
</dbReference>
<dbReference type="PIRSF" id="PIRSF015268">
    <property type="entry name" value="Virulence_RhuM"/>
    <property type="match status" value="1"/>
</dbReference>
<feature type="domain" description="Bro-N" evidence="1">
    <location>
        <begin position="14"/>
        <end position="134"/>
    </location>
</feature>
<dbReference type="InterPro" id="IPR011204">
    <property type="entry name" value="Virulence_RhuM-like"/>
</dbReference>
<dbReference type="EMBL" id="FAXN01000038">
    <property type="protein sequence ID" value="CUV65507.1"/>
    <property type="molecule type" value="Genomic_DNA"/>
</dbReference>
<proteinExistence type="predicted"/>
<reference evidence="2" key="1">
    <citation type="submission" date="2015-11" db="EMBL/GenBank/DDBJ databases">
        <authorList>
            <person name="Zhang Y."/>
            <person name="Guo Z."/>
        </authorList>
    </citation>
    <scope>NUCLEOTIDE SEQUENCE</scope>
    <source>
        <strain evidence="2">BN30871</strain>
    </source>
</reference>
<dbReference type="PROSITE" id="PS51750">
    <property type="entry name" value="BRO_N"/>
    <property type="match status" value="1"/>
</dbReference>
<gene>
    <name evidence="2" type="ORF">BN3087_380023</name>
</gene>
<evidence type="ECO:0000313" key="2">
    <source>
        <dbReference type="EMBL" id="CUV65507.1"/>
    </source>
</evidence>
<dbReference type="PANTHER" id="PTHR35810:SF1">
    <property type="entry name" value="CYTOPLASMIC PROTEIN"/>
    <property type="match status" value="1"/>
</dbReference>
<protein>
    <recommendedName>
        <fullName evidence="1">Bro-N domain-containing protein</fullName>
    </recommendedName>
</protein>
<evidence type="ECO:0000259" key="1">
    <source>
        <dbReference type="PROSITE" id="PS51750"/>
    </source>
</evidence>
<accession>A0A0S4XMI3</accession>
<dbReference type="PANTHER" id="PTHR35810">
    <property type="entry name" value="CYTOPLASMIC PROTEIN-RELATED"/>
    <property type="match status" value="1"/>
</dbReference>
<sequence>MQKVKQQLTMQDEMTEFLLYTAPSGDIKVEVFLHDETLWLTQERMAELFGVQRPAITKHLKNIFDDGELDENVVSSILEHTTLHGAIEGKTQTQKVKYYNLDAVIAVGYRVNSKKATQFRIWATTILKEYIIKGFAMDDERLKNGRFFGKDYFKELLERVRSIRASERRIYQQITDIFAECTIDYDPKSEITQNFYAMVQNKFHYAITGQTAAEIVYESVDKNKPFMGLKTWKKSSTGRILKSDVAIAKNYLDEDQIKRLERTVSSYFDYIENQIEMRNTFNMEQLAQSVNKFLEFNNFEILEGLGKVSHKKAEQKAIQEYEEFNKTQEIESDFDKEIKKLLSR</sequence>
<name>A0A0S4XMI3_9BACT</name>
<dbReference type="Pfam" id="PF13310">
    <property type="entry name" value="Virulence_RhuM"/>
    <property type="match status" value="1"/>
</dbReference>